<sequence length="174" mass="19217">MPRLLDTNTRTDELAHTLARLIDEGGLEAPSSRRIAAEIKLSIASLYHHYESRERLLRVLSYRIGLALVDACQSEVRATGVGAMLRDDEDGIMLTRAWLGVVELGRRDEHVGNSVAAVAEREQSMLYGAAGDRCRDPEQVELVQALLHGLRAATTRYCDPLDVGLARRILVDAV</sequence>
<evidence type="ECO:0000313" key="2">
    <source>
        <dbReference type="EMBL" id="SDD05642.1"/>
    </source>
</evidence>
<accession>A0A1G6RLW3</accession>
<gene>
    <name evidence="2" type="ORF">SAMN05421872_105332</name>
</gene>
<proteinExistence type="predicted"/>
<organism evidence="2 3">
    <name type="scientific">Nocardioides lianchengensis</name>
    <dbReference type="NCBI Taxonomy" id="1045774"/>
    <lineage>
        <taxon>Bacteria</taxon>
        <taxon>Bacillati</taxon>
        <taxon>Actinomycetota</taxon>
        <taxon>Actinomycetes</taxon>
        <taxon>Propionibacteriales</taxon>
        <taxon>Nocardioidaceae</taxon>
        <taxon>Nocardioides</taxon>
    </lineage>
</organism>
<dbReference type="InterPro" id="IPR009057">
    <property type="entry name" value="Homeodomain-like_sf"/>
</dbReference>
<dbReference type="SUPFAM" id="SSF46689">
    <property type="entry name" value="Homeodomain-like"/>
    <property type="match status" value="1"/>
</dbReference>
<protein>
    <submittedName>
        <fullName evidence="2">Regulatory protein, tetR family</fullName>
    </submittedName>
</protein>
<dbReference type="GO" id="GO:0003677">
    <property type="term" value="F:DNA binding"/>
    <property type="evidence" value="ECO:0007669"/>
    <property type="project" value="UniProtKB-UniRule"/>
</dbReference>
<dbReference type="PROSITE" id="PS50977">
    <property type="entry name" value="HTH_TETR_2"/>
    <property type="match status" value="1"/>
</dbReference>
<dbReference type="Gene3D" id="1.10.357.10">
    <property type="entry name" value="Tetracycline Repressor, domain 2"/>
    <property type="match status" value="1"/>
</dbReference>
<dbReference type="InterPro" id="IPR001647">
    <property type="entry name" value="HTH_TetR"/>
</dbReference>
<keyword evidence="1" id="KW-0238">DNA-binding</keyword>
<dbReference type="Proteomes" id="UP000199034">
    <property type="component" value="Unassembled WGS sequence"/>
</dbReference>
<name>A0A1G6RLW3_9ACTN</name>
<dbReference type="AlphaFoldDB" id="A0A1G6RLW3"/>
<dbReference type="EMBL" id="FMZM01000005">
    <property type="protein sequence ID" value="SDD05642.1"/>
    <property type="molecule type" value="Genomic_DNA"/>
</dbReference>
<dbReference type="Pfam" id="PF00440">
    <property type="entry name" value="TetR_N"/>
    <property type="match status" value="1"/>
</dbReference>
<evidence type="ECO:0000256" key="1">
    <source>
        <dbReference type="ARBA" id="ARBA00023125"/>
    </source>
</evidence>
<dbReference type="RefSeq" id="WP_170867027.1">
    <property type="nucleotide sequence ID" value="NZ_FMZM01000005.1"/>
</dbReference>
<evidence type="ECO:0000313" key="3">
    <source>
        <dbReference type="Proteomes" id="UP000199034"/>
    </source>
</evidence>
<keyword evidence="3" id="KW-1185">Reference proteome</keyword>
<reference evidence="3" key="1">
    <citation type="submission" date="2016-10" db="EMBL/GenBank/DDBJ databases">
        <authorList>
            <person name="Varghese N."/>
            <person name="Submissions S."/>
        </authorList>
    </citation>
    <scope>NUCLEOTIDE SEQUENCE [LARGE SCALE GENOMIC DNA]</scope>
    <source>
        <strain evidence="3">CGMCC 4.6858</strain>
    </source>
</reference>